<keyword evidence="1" id="KW-0802">TPR repeat</keyword>
<dbReference type="SUPFAM" id="SSF48452">
    <property type="entry name" value="TPR-like"/>
    <property type="match status" value="1"/>
</dbReference>
<gene>
    <name evidence="3" type="ORF">PEVE_00037675</name>
</gene>
<evidence type="ECO:0000259" key="2">
    <source>
        <dbReference type="Pfam" id="PF12770"/>
    </source>
</evidence>
<dbReference type="Pfam" id="PF12770">
    <property type="entry name" value="CHAT"/>
    <property type="match status" value="1"/>
</dbReference>
<dbReference type="Proteomes" id="UP001159427">
    <property type="component" value="Unassembled WGS sequence"/>
</dbReference>
<dbReference type="SMART" id="SM00028">
    <property type="entry name" value="TPR"/>
    <property type="match status" value="3"/>
</dbReference>
<keyword evidence="4" id="KW-1185">Reference proteome</keyword>
<feature type="repeat" description="TPR" evidence="1">
    <location>
        <begin position="39"/>
        <end position="72"/>
    </location>
</feature>
<dbReference type="InterPro" id="IPR024983">
    <property type="entry name" value="CHAT_dom"/>
</dbReference>
<protein>
    <recommendedName>
        <fullName evidence="2">CHAT domain-containing protein</fullName>
    </recommendedName>
</protein>
<evidence type="ECO:0000313" key="3">
    <source>
        <dbReference type="EMBL" id="CAH3198963.1"/>
    </source>
</evidence>
<dbReference type="PANTHER" id="PTHR10098:SF108">
    <property type="entry name" value="TETRATRICOPEPTIDE REPEAT PROTEIN 28"/>
    <property type="match status" value="1"/>
</dbReference>
<proteinExistence type="predicted"/>
<sequence length="303" mass="33617">MPIYGCLGRDYFSLGDFERAIEYHKEDMTKEVGDRAGQGRACGNLGHAYSALDDFQQAKDYYEHCLSIAKEVGDRVGEGHAYYCLGTSLLAEGCLNEALFHFKSSVETIVPDGALSLAPWAALSESLRIRTVPSLTCFKLIIDSPDDYHCKSGALLVGDPCLKKVTDKWNNPIYNELPFAKKEVEMIGEILNAQPLTGEVETKKQLLYCHRGEDVVSSEGVVGMARAFLFAGARSVLATLWAIDDEATQVFMKRFYQHLRNRESASTALQKAMKSLRDSDKFSAPKCWAPFVLIGDDVTIDFA</sequence>
<dbReference type="PANTHER" id="PTHR10098">
    <property type="entry name" value="RAPSYN-RELATED"/>
    <property type="match status" value="1"/>
</dbReference>
<organism evidence="3 4">
    <name type="scientific">Porites evermanni</name>
    <dbReference type="NCBI Taxonomy" id="104178"/>
    <lineage>
        <taxon>Eukaryota</taxon>
        <taxon>Metazoa</taxon>
        <taxon>Cnidaria</taxon>
        <taxon>Anthozoa</taxon>
        <taxon>Hexacorallia</taxon>
        <taxon>Scleractinia</taxon>
        <taxon>Fungiina</taxon>
        <taxon>Poritidae</taxon>
        <taxon>Porites</taxon>
    </lineage>
</organism>
<dbReference type="PROSITE" id="PS50005">
    <property type="entry name" value="TPR"/>
    <property type="match status" value="1"/>
</dbReference>
<dbReference type="InterPro" id="IPR019734">
    <property type="entry name" value="TPR_rpt"/>
</dbReference>
<dbReference type="InterPro" id="IPR011990">
    <property type="entry name" value="TPR-like_helical_dom_sf"/>
</dbReference>
<accession>A0ABN8T3V7</accession>
<dbReference type="EMBL" id="CALNXI010006214">
    <property type="protein sequence ID" value="CAH3198963.1"/>
    <property type="molecule type" value="Genomic_DNA"/>
</dbReference>
<evidence type="ECO:0000313" key="4">
    <source>
        <dbReference type="Proteomes" id="UP001159427"/>
    </source>
</evidence>
<evidence type="ECO:0000256" key="1">
    <source>
        <dbReference type="PROSITE-ProRule" id="PRU00339"/>
    </source>
</evidence>
<comment type="caution">
    <text evidence="3">The sequence shown here is derived from an EMBL/GenBank/DDBJ whole genome shotgun (WGS) entry which is preliminary data.</text>
</comment>
<name>A0ABN8T3V7_9CNID</name>
<feature type="domain" description="CHAT" evidence="2">
    <location>
        <begin position="212"/>
        <end position="296"/>
    </location>
</feature>
<dbReference type="Gene3D" id="1.25.40.10">
    <property type="entry name" value="Tetratricopeptide repeat domain"/>
    <property type="match status" value="1"/>
</dbReference>
<dbReference type="Pfam" id="PF13424">
    <property type="entry name" value="TPR_12"/>
    <property type="match status" value="1"/>
</dbReference>
<reference evidence="3 4" key="1">
    <citation type="submission" date="2022-05" db="EMBL/GenBank/DDBJ databases">
        <authorList>
            <consortium name="Genoscope - CEA"/>
            <person name="William W."/>
        </authorList>
    </citation>
    <scope>NUCLEOTIDE SEQUENCE [LARGE SCALE GENOMIC DNA]</scope>
</reference>